<protein>
    <recommendedName>
        <fullName evidence="1">Helicase/UvrB N-terminal domain-containing protein</fullName>
    </recommendedName>
</protein>
<gene>
    <name evidence="2" type="ORF">SAMN02745134_00821</name>
</gene>
<dbReference type="STRING" id="1121291.SAMN02745134_00821"/>
<dbReference type="InterPro" id="IPR027417">
    <property type="entry name" value="P-loop_NTPase"/>
</dbReference>
<dbReference type="OrthoDB" id="1803680at2"/>
<evidence type="ECO:0000313" key="3">
    <source>
        <dbReference type="Proteomes" id="UP000192468"/>
    </source>
</evidence>
<dbReference type="SUPFAM" id="SSF52540">
    <property type="entry name" value="P-loop containing nucleoside triphosphate hydrolases"/>
    <property type="match status" value="1"/>
</dbReference>
<keyword evidence="3" id="KW-1185">Reference proteome</keyword>
<dbReference type="RefSeq" id="WP_084113999.1">
    <property type="nucleotide sequence ID" value="NZ_FWXH01000002.1"/>
</dbReference>
<dbReference type="EMBL" id="FWXH01000002">
    <property type="protein sequence ID" value="SMC19405.1"/>
    <property type="molecule type" value="Genomic_DNA"/>
</dbReference>
<feature type="domain" description="Helicase/UvrB N-terminal" evidence="1">
    <location>
        <begin position="21"/>
        <end position="144"/>
    </location>
</feature>
<dbReference type="Gene3D" id="3.40.50.300">
    <property type="entry name" value="P-loop containing nucleotide triphosphate hydrolases"/>
    <property type="match status" value="2"/>
</dbReference>
<dbReference type="InterPro" id="IPR006935">
    <property type="entry name" value="Helicase/UvrB_N"/>
</dbReference>
<sequence>MRSKNISEIVTYEKIRKWSKGDIITITAGTGMGKSYFIKNKLYAFAEKNKKRILMLIHRTNCVDQFNNEIITAKKADIIDIKTYQYLESLYKNNRKFDFSKYEYIVCDEFHYFMSDARFNKTTDISLEVLLNQMDVVKIFMSATSDAMKTYIRERKGMTTIDYEIPISYNFIQKLKFFMKDETMEKFMEEAIERAKEGKQDNKGIFFIQSAEKAYNLYKKYEKNCLFCCGKSDKHYKYVNSDKIKNMLKSERFEEQFLITTTCLDAGVNIKDENVKHIVIDNKDLYSLIQCMGRKRLENDRDKIYVYIKAINNKQIGGMETQIKNKIKMADFLMEHTVKEFIEKFPREYDHSNIVYTDTVDEEDKGTFKVNDLMYVKCNRDLCDIEFMKMRGRFGYCKYLAHEFGFQDEETGEYHYSVEDEEYDDKLEVYLNSIIGLKLYKKEQNELAIISNIKRNGKLMKSLNSINSCFDEEGIKYHIIDYTDWKRTLENGIKNIYYGKKYWVVNSLNNVCQEKG</sequence>
<dbReference type="AlphaFoldDB" id="A0A1W1X649"/>
<proteinExistence type="predicted"/>
<organism evidence="2 3">
    <name type="scientific">Clostridium acidisoli DSM 12555</name>
    <dbReference type="NCBI Taxonomy" id="1121291"/>
    <lineage>
        <taxon>Bacteria</taxon>
        <taxon>Bacillati</taxon>
        <taxon>Bacillota</taxon>
        <taxon>Clostridia</taxon>
        <taxon>Eubacteriales</taxon>
        <taxon>Clostridiaceae</taxon>
        <taxon>Clostridium</taxon>
    </lineage>
</organism>
<dbReference type="GO" id="GO:0016787">
    <property type="term" value="F:hydrolase activity"/>
    <property type="evidence" value="ECO:0007669"/>
    <property type="project" value="InterPro"/>
</dbReference>
<name>A0A1W1X649_9CLOT</name>
<evidence type="ECO:0000259" key="1">
    <source>
        <dbReference type="Pfam" id="PF04851"/>
    </source>
</evidence>
<evidence type="ECO:0000313" key="2">
    <source>
        <dbReference type="EMBL" id="SMC19405.1"/>
    </source>
</evidence>
<dbReference type="Proteomes" id="UP000192468">
    <property type="component" value="Unassembled WGS sequence"/>
</dbReference>
<accession>A0A1W1X649</accession>
<dbReference type="GO" id="GO:0005524">
    <property type="term" value="F:ATP binding"/>
    <property type="evidence" value="ECO:0007669"/>
    <property type="project" value="InterPro"/>
</dbReference>
<dbReference type="GO" id="GO:0003677">
    <property type="term" value="F:DNA binding"/>
    <property type="evidence" value="ECO:0007669"/>
    <property type="project" value="InterPro"/>
</dbReference>
<reference evidence="2 3" key="1">
    <citation type="submission" date="2017-04" db="EMBL/GenBank/DDBJ databases">
        <authorList>
            <person name="Afonso C.L."/>
            <person name="Miller P.J."/>
            <person name="Scott M.A."/>
            <person name="Spackman E."/>
            <person name="Goraichik I."/>
            <person name="Dimitrov K.M."/>
            <person name="Suarez D.L."/>
            <person name="Swayne D.E."/>
        </authorList>
    </citation>
    <scope>NUCLEOTIDE SEQUENCE [LARGE SCALE GENOMIC DNA]</scope>
    <source>
        <strain evidence="2 3">DSM 12555</strain>
    </source>
</reference>
<dbReference type="Pfam" id="PF04851">
    <property type="entry name" value="ResIII"/>
    <property type="match status" value="1"/>
</dbReference>